<dbReference type="KEGG" id="fsl:EJO69_04740"/>
<dbReference type="PROSITE" id="PS50893">
    <property type="entry name" value="ABC_TRANSPORTER_2"/>
    <property type="match status" value="1"/>
</dbReference>
<evidence type="ECO:0000256" key="4">
    <source>
        <dbReference type="ARBA" id="ARBA00023136"/>
    </source>
</evidence>
<feature type="transmembrane region" description="Helical" evidence="5">
    <location>
        <begin position="272"/>
        <end position="291"/>
    </location>
</feature>
<dbReference type="SUPFAM" id="SSF90123">
    <property type="entry name" value="ABC transporter transmembrane region"/>
    <property type="match status" value="1"/>
</dbReference>
<dbReference type="CDD" id="cd07346">
    <property type="entry name" value="ABC_6TM_exporters"/>
    <property type="match status" value="1"/>
</dbReference>
<dbReference type="InterPro" id="IPR039421">
    <property type="entry name" value="Type_1_exporter"/>
</dbReference>
<dbReference type="Proteomes" id="UP000270021">
    <property type="component" value="Chromosome"/>
</dbReference>
<evidence type="ECO:0000256" key="5">
    <source>
        <dbReference type="SAM" id="Phobius"/>
    </source>
</evidence>
<dbReference type="Pfam" id="PF00005">
    <property type="entry name" value="ABC_tran"/>
    <property type="match status" value="1"/>
</dbReference>
<dbReference type="OrthoDB" id="4966664at2"/>
<evidence type="ECO:0000313" key="8">
    <source>
        <dbReference type="EMBL" id="AZN29690.1"/>
    </source>
</evidence>
<dbReference type="PANTHER" id="PTHR43394:SF1">
    <property type="entry name" value="ATP-BINDING CASSETTE SUB-FAMILY B MEMBER 10, MITOCHONDRIAL"/>
    <property type="match status" value="1"/>
</dbReference>
<feature type="domain" description="ABC transporter" evidence="6">
    <location>
        <begin position="329"/>
        <end position="617"/>
    </location>
</feature>
<feature type="transmembrane region" description="Helical" evidence="5">
    <location>
        <begin position="80"/>
        <end position="102"/>
    </location>
</feature>
<dbReference type="PROSITE" id="PS50929">
    <property type="entry name" value="ABC_TM1F"/>
    <property type="match status" value="1"/>
</dbReference>
<keyword evidence="8" id="KW-0547">Nucleotide-binding</keyword>
<evidence type="ECO:0000259" key="7">
    <source>
        <dbReference type="PROSITE" id="PS50929"/>
    </source>
</evidence>
<reference evidence="8 9" key="1">
    <citation type="submission" date="2018-12" db="EMBL/GenBank/DDBJ databases">
        <title>Complete genome sequence of Flaviflexus salsibiostraticola KCTC 33148.</title>
        <authorList>
            <person name="Bae J.-W."/>
        </authorList>
    </citation>
    <scope>NUCLEOTIDE SEQUENCE [LARGE SCALE GENOMIC DNA]</scope>
    <source>
        <strain evidence="8 9">KCTC 33148</strain>
    </source>
</reference>
<keyword evidence="3 5" id="KW-1133">Transmembrane helix</keyword>
<dbReference type="InterPro" id="IPR036640">
    <property type="entry name" value="ABC1_TM_sf"/>
</dbReference>
<dbReference type="InterPro" id="IPR017871">
    <property type="entry name" value="ABC_transporter-like_CS"/>
</dbReference>
<feature type="transmembrane region" description="Helical" evidence="5">
    <location>
        <begin position="158"/>
        <end position="177"/>
    </location>
</feature>
<dbReference type="PROSITE" id="PS00211">
    <property type="entry name" value="ABC_TRANSPORTER_1"/>
    <property type="match status" value="1"/>
</dbReference>
<gene>
    <name evidence="8" type="ORF">EJO69_04740</name>
</gene>
<proteinExistence type="predicted"/>
<evidence type="ECO:0000313" key="9">
    <source>
        <dbReference type="Proteomes" id="UP000270021"/>
    </source>
</evidence>
<keyword evidence="9" id="KW-1185">Reference proteome</keyword>
<name>A0A3Q8WTD5_9ACTO</name>
<dbReference type="SUPFAM" id="SSF52540">
    <property type="entry name" value="P-loop containing nucleoside triphosphate hydrolases"/>
    <property type="match status" value="1"/>
</dbReference>
<dbReference type="GO" id="GO:0005886">
    <property type="term" value="C:plasma membrane"/>
    <property type="evidence" value="ECO:0007669"/>
    <property type="project" value="UniProtKB-SubCell"/>
</dbReference>
<feature type="transmembrane region" description="Helical" evidence="5">
    <location>
        <begin position="183"/>
        <end position="202"/>
    </location>
</feature>
<comment type="subcellular location">
    <subcellularLocation>
        <location evidence="1">Cell membrane</location>
        <topology evidence="1">Multi-pass membrane protein</topology>
    </subcellularLocation>
</comment>
<dbReference type="InterPro" id="IPR011527">
    <property type="entry name" value="ABC1_TM_dom"/>
</dbReference>
<dbReference type="Gene3D" id="3.40.50.300">
    <property type="entry name" value="P-loop containing nucleotide triphosphate hydrolases"/>
    <property type="match status" value="1"/>
</dbReference>
<dbReference type="GO" id="GO:0005524">
    <property type="term" value="F:ATP binding"/>
    <property type="evidence" value="ECO:0007669"/>
    <property type="project" value="UniProtKB-KW"/>
</dbReference>
<keyword evidence="8" id="KW-0067">ATP-binding</keyword>
<dbReference type="AlphaFoldDB" id="A0A3Q8WTD5"/>
<organism evidence="8 9">
    <name type="scientific">Flaviflexus salsibiostraticola</name>
    <dbReference type="NCBI Taxonomy" id="1282737"/>
    <lineage>
        <taxon>Bacteria</taxon>
        <taxon>Bacillati</taxon>
        <taxon>Actinomycetota</taxon>
        <taxon>Actinomycetes</taxon>
        <taxon>Actinomycetales</taxon>
        <taxon>Actinomycetaceae</taxon>
        <taxon>Flaviflexus</taxon>
    </lineage>
</organism>
<dbReference type="Pfam" id="PF00664">
    <property type="entry name" value="ABC_membrane"/>
    <property type="match status" value="1"/>
</dbReference>
<keyword evidence="4 5" id="KW-0472">Membrane</keyword>
<dbReference type="GO" id="GO:0015421">
    <property type="term" value="F:ABC-type oligopeptide transporter activity"/>
    <property type="evidence" value="ECO:0007669"/>
    <property type="project" value="TreeGrafter"/>
</dbReference>
<dbReference type="EMBL" id="CP034438">
    <property type="protein sequence ID" value="AZN29690.1"/>
    <property type="molecule type" value="Genomic_DNA"/>
</dbReference>
<evidence type="ECO:0000256" key="1">
    <source>
        <dbReference type="ARBA" id="ARBA00004651"/>
    </source>
</evidence>
<dbReference type="PANTHER" id="PTHR43394">
    <property type="entry name" value="ATP-DEPENDENT PERMEASE MDL1, MITOCHONDRIAL"/>
    <property type="match status" value="1"/>
</dbReference>
<dbReference type="InterPro" id="IPR003439">
    <property type="entry name" value="ABC_transporter-like_ATP-bd"/>
</dbReference>
<dbReference type="InterPro" id="IPR027417">
    <property type="entry name" value="P-loop_NTPase"/>
</dbReference>
<keyword evidence="2 5" id="KW-0812">Transmembrane</keyword>
<feature type="transmembrane region" description="Helical" evidence="5">
    <location>
        <begin position="297"/>
        <end position="322"/>
    </location>
</feature>
<evidence type="ECO:0000259" key="6">
    <source>
        <dbReference type="PROSITE" id="PS50893"/>
    </source>
</evidence>
<evidence type="ECO:0000256" key="2">
    <source>
        <dbReference type="ARBA" id="ARBA00022692"/>
    </source>
</evidence>
<dbReference type="GO" id="GO:0016887">
    <property type="term" value="F:ATP hydrolysis activity"/>
    <property type="evidence" value="ECO:0007669"/>
    <property type="project" value="InterPro"/>
</dbReference>
<dbReference type="Gene3D" id="1.20.1560.10">
    <property type="entry name" value="ABC transporter type 1, transmembrane domain"/>
    <property type="match status" value="1"/>
</dbReference>
<accession>A0A3Q8WTD5</accession>
<evidence type="ECO:0000256" key="3">
    <source>
        <dbReference type="ARBA" id="ARBA00022989"/>
    </source>
</evidence>
<protein>
    <submittedName>
        <fullName evidence="8">ABC transporter ATP-binding protein</fullName>
    </submittedName>
</protein>
<sequence length="630" mass="68031">MADFHHVDYAVVVFSFPRVVDKPLPVGRPRAIMTDFYTSSRSEMTLAVVSRSIQEVIGALTPVVLGIALDAGMESGATSAIWIIAGWLALLALIQSLTMAYGHGVEVLLWLRTAMRSINQVHGHVTRSGPAILRRRSTGEVVATTMSDSEHVGNLVEVTPRLIGSVMAFGTVAVILLMQHTALGLVVLIGVPVITAAAALLIRPLQSRQQAQRDEQGKLTSLGTDTVAGLRVLRGIGGEAQFASRYAEQSQRVRLAGNEVARLQSWIDGLQILIPGVFTAFVMWQGALLTMDGNLTIGQFTALFGLTIYLVRPLQIVMMVITQFGRARVGARKIFNVLRITPISGTLDERIAAESGDVSEAADQSPFDGPLVDGRTGVRIEPGIMTAIVSSTPEDSAALAERLARIDDEQADVTVSGIDIRTLPISVVRENIMLTRATPELFGGQLRAVIDARRPYDVADRPLVEARATIYGPSAVKPFHPDEERDEQLLDALSATDGHDVLASLDNSLSGEVTEKARSLSGGQRQRVALARSLVDTPRILILVEPTSAVDSHTEDRIAERLRERRAGRTTVLTTGSPLMLDRADEVVLVEGGQEVVRGSHSDLLARARGGDRAAQRYEWVITRQTGAAE</sequence>
<feature type="domain" description="ABC transmembrane type-1" evidence="7">
    <location>
        <begin position="46"/>
        <end position="326"/>
    </location>
</feature>